<sequence length="205" mass="23237">MAWRLWHQACALDDEGREDEAIVLHRQAAAMGEILAQLSLAYLLTERDGAEWAEGVRWYRRVTWAGDPQGAWNLAMVYRIAKNRRRYLHWLRRAAAMGEEEAVVILAEIDRRRALGQTWPMFISEYLDADNAIGVLSDYREGETTAASVAVWAGRAARGEIALRTEDDTRRRLASVLAELADPARELTRQRALELIYKLSDGLAG</sequence>
<dbReference type="Proteomes" id="UP001228905">
    <property type="component" value="Unassembled WGS sequence"/>
</dbReference>
<proteinExistence type="predicted"/>
<name>A0ABU0IU31_9CAUL</name>
<protein>
    <submittedName>
        <fullName evidence="1">TPR repeat protein</fullName>
    </submittedName>
</protein>
<reference evidence="1 2" key="1">
    <citation type="submission" date="2023-07" db="EMBL/GenBank/DDBJ databases">
        <title>Genomic Encyclopedia of Type Strains, Phase IV (KMG-IV): sequencing the most valuable type-strain genomes for metagenomic binning, comparative biology and taxonomic classification.</title>
        <authorList>
            <person name="Goeker M."/>
        </authorList>
    </citation>
    <scope>NUCLEOTIDE SEQUENCE [LARGE SCALE GENOMIC DNA]</scope>
    <source>
        <strain evidence="1 2">DSM 18695</strain>
    </source>
</reference>
<evidence type="ECO:0000313" key="1">
    <source>
        <dbReference type="EMBL" id="MDQ0465516.1"/>
    </source>
</evidence>
<dbReference type="Gene3D" id="1.25.40.10">
    <property type="entry name" value="Tetratricopeptide repeat domain"/>
    <property type="match status" value="1"/>
</dbReference>
<keyword evidence="2" id="KW-1185">Reference proteome</keyword>
<dbReference type="RefSeq" id="WP_307350912.1">
    <property type="nucleotide sequence ID" value="NZ_JAUSVS010000007.1"/>
</dbReference>
<gene>
    <name evidence="1" type="ORF">QO010_003305</name>
</gene>
<dbReference type="SUPFAM" id="SSF81901">
    <property type="entry name" value="HCP-like"/>
    <property type="match status" value="1"/>
</dbReference>
<organism evidence="1 2">
    <name type="scientific">Caulobacter ginsengisoli</name>
    <dbReference type="NCBI Taxonomy" id="400775"/>
    <lineage>
        <taxon>Bacteria</taxon>
        <taxon>Pseudomonadati</taxon>
        <taxon>Pseudomonadota</taxon>
        <taxon>Alphaproteobacteria</taxon>
        <taxon>Caulobacterales</taxon>
        <taxon>Caulobacteraceae</taxon>
        <taxon>Caulobacter</taxon>
    </lineage>
</organism>
<accession>A0ABU0IU31</accession>
<evidence type="ECO:0000313" key="2">
    <source>
        <dbReference type="Proteomes" id="UP001228905"/>
    </source>
</evidence>
<dbReference type="InterPro" id="IPR011990">
    <property type="entry name" value="TPR-like_helical_dom_sf"/>
</dbReference>
<dbReference type="EMBL" id="JAUSVS010000007">
    <property type="protein sequence ID" value="MDQ0465516.1"/>
    <property type="molecule type" value="Genomic_DNA"/>
</dbReference>
<comment type="caution">
    <text evidence="1">The sequence shown here is derived from an EMBL/GenBank/DDBJ whole genome shotgun (WGS) entry which is preliminary data.</text>
</comment>